<keyword evidence="1" id="KW-0812">Transmembrane</keyword>
<gene>
    <name evidence="2" type="ordered locus">Arnit_1088</name>
</gene>
<name>D5V3S2_ARCNC</name>
<keyword evidence="1" id="KW-1133">Transmembrane helix</keyword>
<reference evidence="2 3" key="1">
    <citation type="journal article" date="2010" name="Stand. Genomic Sci.">
        <title>Complete genome sequence of Arcobacter nitrofigilis type strain (CI).</title>
        <authorList>
            <person name="Pati A."/>
            <person name="Gronow S."/>
            <person name="Lapidus A."/>
            <person name="Copeland A."/>
            <person name="Glavina Del Rio T."/>
            <person name="Nolan M."/>
            <person name="Lucas S."/>
            <person name="Tice H."/>
            <person name="Cheng J.F."/>
            <person name="Han C."/>
            <person name="Chertkov O."/>
            <person name="Bruce D."/>
            <person name="Tapia R."/>
            <person name="Goodwin L."/>
            <person name="Pitluck S."/>
            <person name="Liolios K."/>
            <person name="Ivanova N."/>
            <person name="Mavromatis K."/>
            <person name="Chen A."/>
            <person name="Palaniappan K."/>
            <person name="Land M."/>
            <person name="Hauser L."/>
            <person name="Chang Y.J."/>
            <person name="Jeffries C.D."/>
            <person name="Detter J.C."/>
            <person name="Rohde M."/>
            <person name="Goker M."/>
            <person name="Bristow J."/>
            <person name="Eisen J.A."/>
            <person name="Markowitz V."/>
            <person name="Hugenholtz P."/>
            <person name="Klenk H.P."/>
            <person name="Kyrpides N.C."/>
        </authorList>
    </citation>
    <scope>NUCLEOTIDE SEQUENCE [LARGE SCALE GENOMIC DNA]</scope>
    <source>
        <strain evidence="3">ATCC 33309 / DSM 7299 / CCUG 15893 / LMG 7604 / NCTC 12251 / CI</strain>
    </source>
</reference>
<dbReference type="EMBL" id="CP001999">
    <property type="protein sequence ID" value="ADG92750.1"/>
    <property type="molecule type" value="Genomic_DNA"/>
</dbReference>
<proteinExistence type="predicted"/>
<dbReference type="PROSITE" id="PS51257">
    <property type="entry name" value="PROKAR_LIPOPROTEIN"/>
    <property type="match status" value="1"/>
</dbReference>
<dbReference type="STRING" id="572480.Arnit_1088"/>
<dbReference type="HOGENOM" id="CLU_1493255_0_0_7"/>
<organism evidence="2 3">
    <name type="scientific">Arcobacter nitrofigilis (strain ATCC 33309 / DSM 7299 / CCUG 15893 / LMG 7604 / NCTC 12251 / CI)</name>
    <name type="common">Campylobacter nitrofigilis</name>
    <dbReference type="NCBI Taxonomy" id="572480"/>
    <lineage>
        <taxon>Bacteria</taxon>
        <taxon>Pseudomonadati</taxon>
        <taxon>Campylobacterota</taxon>
        <taxon>Epsilonproteobacteria</taxon>
        <taxon>Campylobacterales</taxon>
        <taxon>Arcobacteraceae</taxon>
        <taxon>Arcobacter</taxon>
    </lineage>
</organism>
<feature type="transmembrane region" description="Helical" evidence="1">
    <location>
        <begin position="7"/>
        <end position="22"/>
    </location>
</feature>
<evidence type="ECO:0000256" key="1">
    <source>
        <dbReference type="SAM" id="Phobius"/>
    </source>
</evidence>
<dbReference type="KEGG" id="ant:Arnit_1088"/>
<sequence length="180" mass="21483">MRYIKKIVNIISVFFIVMVFIGCEFNESLPQKFVVFKKDLIGKWKIIDNKDYPIVIISNNNREYIFKTYETNSDKSQEISAYLYDLDYLKILQLNFGIKKKPFFGRYELLKIDFLSKDKILLTHIDFAKFKEIVDDYNKSNKLKKYDYADVPSSLIYKLIKENKDTLFLNTKHALLKKVE</sequence>
<accession>D5V3S2</accession>
<dbReference type="AlphaFoldDB" id="D5V3S2"/>
<evidence type="ECO:0000313" key="3">
    <source>
        <dbReference type="Proteomes" id="UP000000939"/>
    </source>
</evidence>
<evidence type="ECO:0000313" key="2">
    <source>
        <dbReference type="EMBL" id="ADG92750.1"/>
    </source>
</evidence>
<dbReference type="Proteomes" id="UP000000939">
    <property type="component" value="Chromosome"/>
</dbReference>
<evidence type="ECO:0008006" key="4">
    <source>
        <dbReference type="Google" id="ProtNLM"/>
    </source>
</evidence>
<protein>
    <recommendedName>
        <fullName evidence="4">Lipoprotein</fullName>
    </recommendedName>
</protein>
<dbReference type="OrthoDB" id="9823861at2"/>
<keyword evidence="3" id="KW-1185">Reference proteome</keyword>
<keyword evidence="1" id="KW-0472">Membrane</keyword>
<dbReference type="RefSeq" id="WP_013134895.1">
    <property type="nucleotide sequence ID" value="NC_014166.1"/>
</dbReference>